<dbReference type="OrthoDB" id="7477016at2"/>
<accession>A0A6N8DPA3</accession>
<evidence type="ECO:0000313" key="3">
    <source>
        <dbReference type="Proteomes" id="UP000439113"/>
    </source>
</evidence>
<comment type="caution">
    <text evidence="2">The sequence shown here is derived from an EMBL/GenBank/DDBJ whole genome shotgun (WGS) entry which is preliminary data.</text>
</comment>
<name>A0A6N8DPA3_RHOAC</name>
<keyword evidence="2" id="KW-0808">Transferase</keyword>
<proteinExistence type="predicted"/>
<dbReference type="InterPro" id="IPR027373">
    <property type="entry name" value="RHH_dom"/>
</dbReference>
<evidence type="ECO:0000259" key="1">
    <source>
        <dbReference type="Pfam" id="PF13467"/>
    </source>
</evidence>
<organism evidence="2 3">
    <name type="scientific">Rhodoblastus acidophilus</name>
    <name type="common">Rhodopseudomonas acidophila</name>
    <dbReference type="NCBI Taxonomy" id="1074"/>
    <lineage>
        <taxon>Bacteria</taxon>
        <taxon>Pseudomonadati</taxon>
        <taxon>Pseudomonadota</taxon>
        <taxon>Alphaproteobacteria</taxon>
        <taxon>Hyphomicrobiales</taxon>
        <taxon>Rhodoblastaceae</taxon>
        <taxon>Rhodoblastus</taxon>
    </lineage>
</organism>
<protein>
    <submittedName>
        <fullName evidence="2">Aryl-sulfate sulfotransferase</fullName>
    </submittedName>
</protein>
<gene>
    <name evidence="2" type="ORF">GJ654_14650</name>
</gene>
<sequence>MTDEKLRKRSLVIAGHRTSISLEDDFWDALRDIAAARGISVPALVADIDSARGAANLSSALRVAVLRHYRAAALSFSRA</sequence>
<dbReference type="InterPro" id="IPR038268">
    <property type="entry name" value="RHH_sf"/>
</dbReference>
<dbReference type="EMBL" id="WNKS01000014">
    <property type="protein sequence ID" value="MTV32227.1"/>
    <property type="molecule type" value="Genomic_DNA"/>
</dbReference>
<dbReference type="AlphaFoldDB" id="A0A6N8DPA3"/>
<dbReference type="Gene3D" id="1.10.3990.20">
    <property type="entry name" value="protein bp1543"/>
    <property type="match status" value="1"/>
</dbReference>
<dbReference type="GO" id="GO:0016740">
    <property type="term" value="F:transferase activity"/>
    <property type="evidence" value="ECO:0007669"/>
    <property type="project" value="UniProtKB-KW"/>
</dbReference>
<evidence type="ECO:0000313" key="2">
    <source>
        <dbReference type="EMBL" id="MTV32227.1"/>
    </source>
</evidence>
<reference evidence="2 3" key="1">
    <citation type="submission" date="2019-11" db="EMBL/GenBank/DDBJ databases">
        <title>Whole-genome sequence of a Rhodoblastus acidophilus DSM 142.</title>
        <authorList>
            <person name="Kyndt J.A."/>
            <person name="Meyer T.E."/>
        </authorList>
    </citation>
    <scope>NUCLEOTIDE SEQUENCE [LARGE SCALE GENOMIC DNA]</scope>
    <source>
        <strain evidence="2 3">DSM 142</strain>
    </source>
</reference>
<dbReference type="Proteomes" id="UP000439113">
    <property type="component" value="Unassembled WGS sequence"/>
</dbReference>
<feature type="domain" description="Ribbon-helix-helix" evidence="1">
    <location>
        <begin position="7"/>
        <end position="69"/>
    </location>
</feature>
<dbReference type="Pfam" id="PF13467">
    <property type="entry name" value="RHH_4"/>
    <property type="match status" value="1"/>
</dbReference>